<sequence>MKKKYMISGIILLFFSIVSFEHLYEKQIVEWFQQTNSYEEEILAAEEVSTIVAEPDEEFAVSFEDHEHFIGMTEEEIKNQFGEPARIDLSAYGYDWWIYPESNNSYMQIGIEKGEVVTVFLTGNIRGEWLSLGKTYHEINELVQFKERVEVTSSDGGMYQFELTNDDLKMRPLGQVEDVWVQFYFDTYTNELSSVRILEQDVLIRQRPYSVSYRGTPPDRPTFSEDEWAEIEQGNAKQIFDFTNTIRTRHGLKPFEWAEDVSTVAYLHSKDMSENGYFSHTSPSYGEVADRFDRGEVPFMLAGENIAAKYVDGLASVEGWLNSEGHRVNLLHEEFTHLGVGVFREHYTQNFLTPWQL</sequence>
<evidence type="ECO:0000259" key="1">
    <source>
        <dbReference type="Pfam" id="PF00188"/>
    </source>
</evidence>
<evidence type="ECO:0000313" key="3">
    <source>
        <dbReference type="EMBL" id="KHF40811.1"/>
    </source>
</evidence>
<proteinExistence type="predicted"/>
<dbReference type="EMBL" id="JRJU01000006">
    <property type="protein sequence ID" value="KHF40811.1"/>
    <property type="molecule type" value="Genomic_DNA"/>
</dbReference>
<dbReference type="PANTHER" id="PTHR31157">
    <property type="entry name" value="SCP DOMAIN-CONTAINING PROTEIN"/>
    <property type="match status" value="1"/>
</dbReference>
<dbReference type="RefSeq" id="WP_034627287.1">
    <property type="nucleotide sequence ID" value="NZ_JRJU01000006.1"/>
</dbReference>
<dbReference type="CDD" id="cd05379">
    <property type="entry name" value="CAP_bacterial"/>
    <property type="match status" value="1"/>
</dbReference>
<protein>
    <submittedName>
        <fullName evidence="3">Uncharacterized protein</fullName>
    </submittedName>
</protein>
<evidence type="ECO:0000259" key="2">
    <source>
        <dbReference type="Pfam" id="PF14504"/>
    </source>
</evidence>
<dbReference type="InterPro" id="IPR014044">
    <property type="entry name" value="CAP_dom"/>
</dbReference>
<dbReference type="OrthoDB" id="9783944at2"/>
<accession>A0A0B0IMD2</accession>
<feature type="domain" description="SCP" evidence="1">
    <location>
        <begin position="241"/>
        <end position="345"/>
    </location>
</feature>
<feature type="domain" description="CAP-associated" evidence="2">
    <location>
        <begin position="70"/>
        <end position="209"/>
    </location>
</feature>
<dbReference type="InterPro" id="IPR035940">
    <property type="entry name" value="CAP_sf"/>
</dbReference>
<dbReference type="Proteomes" id="UP000030832">
    <property type="component" value="Unassembled WGS sequence"/>
</dbReference>
<dbReference type="STRING" id="333138.LQ50_06860"/>
<dbReference type="Pfam" id="PF14504">
    <property type="entry name" value="CAP_assoc_N"/>
    <property type="match status" value="1"/>
</dbReference>
<gene>
    <name evidence="3" type="ORF">LQ50_06860</name>
</gene>
<dbReference type="Pfam" id="PF00188">
    <property type="entry name" value="CAP"/>
    <property type="match status" value="1"/>
</dbReference>
<dbReference type="PANTHER" id="PTHR31157:SF26">
    <property type="entry name" value="SCP-LIKE EXTRACELLULAR PROTEIN"/>
    <property type="match status" value="1"/>
</dbReference>
<dbReference type="InterPro" id="IPR029410">
    <property type="entry name" value="CAP_assoc"/>
</dbReference>
<dbReference type="SUPFAM" id="SSF55797">
    <property type="entry name" value="PR-1-like"/>
    <property type="match status" value="1"/>
</dbReference>
<organism evidence="3 4">
    <name type="scientific">Halalkalibacter okhensis</name>
    <dbReference type="NCBI Taxonomy" id="333138"/>
    <lineage>
        <taxon>Bacteria</taxon>
        <taxon>Bacillati</taxon>
        <taxon>Bacillota</taxon>
        <taxon>Bacilli</taxon>
        <taxon>Bacillales</taxon>
        <taxon>Bacillaceae</taxon>
        <taxon>Halalkalibacter</taxon>
    </lineage>
</organism>
<comment type="caution">
    <text evidence="3">The sequence shown here is derived from an EMBL/GenBank/DDBJ whole genome shotgun (WGS) entry which is preliminary data.</text>
</comment>
<dbReference type="AlphaFoldDB" id="A0A0B0IMD2"/>
<dbReference type="Gene3D" id="3.40.33.10">
    <property type="entry name" value="CAP"/>
    <property type="match status" value="1"/>
</dbReference>
<evidence type="ECO:0000313" key="4">
    <source>
        <dbReference type="Proteomes" id="UP000030832"/>
    </source>
</evidence>
<keyword evidence="4" id="KW-1185">Reference proteome</keyword>
<dbReference type="eggNOG" id="COG2340">
    <property type="taxonomic scope" value="Bacteria"/>
</dbReference>
<name>A0A0B0IMD2_9BACI</name>
<reference evidence="3 4" key="1">
    <citation type="submission" date="2014-09" db="EMBL/GenBank/DDBJ databases">
        <title>Genome sequencing and annotation of Bacillus Okhensis strain Kh10-101T.</title>
        <authorList>
            <person name="Prakash J.S."/>
        </authorList>
    </citation>
    <scope>NUCLEOTIDE SEQUENCE [LARGE SCALE GENOMIC DNA]</scope>
    <source>
        <strain evidence="4">Kh10-101T</strain>
    </source>
</reference>